<protein>
    <submittedName>
        <fullName evidence="1">Uncharacterized protein DUF370</fullName>
    </submittedName>
</protein>
<dbReference type="InterPro" id="IPR007169">
    <property type="entry name" value="RemA-like"/>
</dbReference>
<sequence>MLLHIGNDTVIPKNDLVAVLAYDTAASSATRSFLRSMRSDGRLIVLTEQGKERSIVITTERIYVTGISCQALKRRAESVLPED</sequence>
<evidence type="ECO:0000313" key="2">
    <source>
        <dbReference type="Proteomes" id="UP000282654"/>
    </source>
</evidence>
<accession>A0A3N5AQN1</accession>
<dbReference type="EMBL" id="RKRE01000002">
    <property type="protein sequence ID" value="RPF47167.1"/>
    <property type="molecule type" value="Genomic_DNA"/>
</dbReference>
<reference evidence="1 2" key="1">
    <citation type="submission" date="2018-11" db="EMBL/GenBank/DDBJ databases">
        <title>Genomic Encyclopedia of Type Strains, Phase IV (KMG-IV): sequencing the most valuable type-strain genomes for metagenomic binning, comparative biology and taxonomic classification.</title>
        <authorList>
            <person name="Goeker M."/>
        </authorList>
    </citation>
    <scope>NUCLEOTIDE SEQUENCE [LARGE SCALE GENOMIC DNA]</scope>
    <source>
        <strain evidence="1 2">DSM 102936</strain>
    </source>
</reference>
<dbReference type="OrthoDB" id="9811390at2"/>
<gene>
    <name evidence="1" type="ORF">EDD75_1451</name>
</gene>
<dbReference type="RefSeq" id="WP_123930086.1">
    <property type="nucleotide sequence ID" value="NZ_RKRE01000002.1"/>
</dbReference>
<dbReference type="NCBIfam" id="NF046065">
    <property type="entry name" value="MtxRegRemB"/>
    <property type="match status" value="1"/>
</dbReference>
<name>A0A3N5AQN1_9THEO</name>
<dbReference type="Proteomes" id="UP000282654">
    <property type="component" value="Unassembled WGS sequence"/>
</dbReference>
<comment type="caution">
    <text evidence="1">The sequence shown here is derived from an EMBL/GenBank/DDBJ whole genome shotgun (WGS) entry which is preliminary data.</text>
</comment>
<evidence type="ECO:0000313" key="1">
    <source>
        <dbReference type="EMBL" id="RPF47167.1"/>
    </source>
</evidence>
<keyword evidence="2" id="KW-1185">Reference proteome</keyword>
<organism evidence="1 2">
    <name type="scientific">Thermodesulfitimonas autotrophica</name>
    <dbReference type="NCBI Taxonomy" id="1894989"/>
    <lineage>
        <taxon>Bacteria</taxon>
        <taxon>Bacillati</taxon>
        <taxon>Bacillota</taxon>
        <taxon>Clostridia</taxon>
        <taxon>Thermoanaerobacterales</taxon>
        <taxon>Thermoanaerobacteraceae</taxon>
        <taxon>Thermodesulfitimonas</taxon>
    </lineage>
</organism>
<proteinExistence type="predicted"/>
<dbReference type="AlphaFoldDB" id="A0A3N5AQN1"/>
<dbReference type="Pfam" id="PF04025">
    <property type="entry name" value="RemA-like"/>
    <property type="match status" value="1"/>
</dbReference>